<keyword evidence="3" id="KW-1185">Reference proteome</keyword>
<reference evidence="2 3" key="1">
    <citation type="submission" date="2021-08" db="EMBL/GenBank/DDBJ databases">
        <title>WGS of actinomycetes from Thailand.</title>
        <authorList>
            <person name="Thawai C."/>
        </authorList>
    </citation>
    <scope>NUCLEOTIDE SEQUENCE [LARGE SCALE GENOMIC DNA]</scope>
    <source>
        <strain evidence="2 3">PLK6-54</strain>
    </source>
</reference>
<dbReference type="EMBL" id="JAINZZ010000054">
    <property type="protein sequence ID" value="MBY8881715.1"/>
    <property type="molecule type" value="Genomic_DNA"/>
</dbReference>
<keyword evidence="1" id="KW-0732">Signal</keyword>
<comment type="caution">
    <text evidence="2">The sequence shown here is derived from an EMBL/GenBank/DDBJ whole genome shotgun (WGS) entry which is preliminary data.</text>
</comment>
<evidence type="ECO:0000313" key="2">
    <source>
        <dbReference type="EMBL" id="MBY8881715.1"/>
    </source>
</evidence>
<proteinExistence type="predicted"/>
<dbReference type="RefSeq" id="WP_222967755.1">
    <property type="nucleotide sequence ID" value="NZ_JAINZZ010000054.1"/>
</dbReference>
<evidence type="ECO:0000313" key="3">
    <source>
        <dbReference type="Proteomes" id="UP000778578"/>
    </source>
</evidence>
<accession>A0ABS7QH31</accession>
<sequence>MTFLLDLAALLALATALTAAPLHGAVHDARIDRQIRAAQRRHSRD</sequence>
<dbReference type="Proteomes" id="UP000778578">
    <property type="component" value="Unassembled WGS sequence"/>
</dbReference>
<feature type="chain" id="PRO_5046625075" evidence="1">
    <location>
        <begin position="20"/>
        <end position="45"/>
    </location>
</feature>
<feature type="signal peptide" evidence="1">
    <location>
        <begin position="1"/>
        <end position="19"/>
    </location>
</feature>
<gene>
    <name evidence="2" type="ORF">K7862_29385</name>
</gene>
<name>A0ABS7QH31_9ACTN</name>
<organism evidence="2 3">
    <name type="scientific">Actinacidiphila acidipaludis</name>
    <dbReference type="NCBI Taxonomy" id="2873382"/>
    <lineage>
        <taxon>Bacteria</taxon>
        <taxon>Bacillati</taxon>
        <taxon>Actinomycetota</taxon>
        <taxon>Actinomycetes</taxon>
        <taxon>Kitasatosporales</taxon>
        <taxon>Streptomycetaceae</taxon>
        <taxon>Actinacidiphila</taxon>
    </lineage>
</organism>
<protein>
    <submittedName>
        <fullName evidence="2">Uncharacterized protein</fullName>
    </submittedName>
</protein>
<evidence type="ECO:0000256" key="1">
    <source>
        <dbReference type="SAM" id="SignalP"/>
    </source>
</evidence>